<evidence type="ECO:0000259" key="8">
    <source>
        <dbReference type="PROSITE" id="PS51294"/>
    </source>
</evidence>
<proteinExistence type="predicted"/>
<keyword evidence="1" id="KW-0805">Transcription regulation</keyword>
<dbReference type="CDD" id="cd00167">
    <property type="entry name" value="SANT"/>
    <property type="match status" value="1"/>
</dbReference>
<evidence type="ECO:0000259" key="6">
    <source>
        <dbReference type="PROSITE" id="PS50090"/>
    </source>
</evidence>
<dbReference type="PANTHER" id="PTHR12802">
    <property type="entry name" value="SWI/SNF COMPLEX-RELATED"/>
    <property type="match status" value="1"/>
</dbReference>
<evidence type="ECO:0000256" key="5">
    <source>
        <dbReference type="SAM" id="MobiDB-lite"/>
    </source>
</evidence>
<dbReference type="InterPro" id="IPR001005">
    <property type="entry name" value="SANT/Myb"/>
</dbReference>
<dbReference type="SMART" id="SM00717">
    <property type="entry name" value="SANT"/>
    <property type="match status" value="1"/>
</dbReference>
<name>A0ABR1FPL8_AURAN</name>
<dbReference type="InterPro" id="IPR017930">
    <property type="entry name" value="Myb_dom"/>
</dbReference>
<feature type="region of interest" description="Disordered" evidence="5">
    <location>
        <begin position="1"/>
        <end position="51"/>
    </location>
</feature>
<dbReference type="PROSITE" id="PS51293">
    <property type="entry name" value="SANT"/>
    <property type="match status" value="1"/>
</dbReference>
<dbReference type="Proteomes" id="UP001363151">
    <property type="component" value="Unassembled WGS sequence"/>
</dbReference>
<protein>
    <submittedName>
        <fullName evidence="9">Ubiquitin modification-dependent histone binding protein</fullName>
    </submittedName>
</protein>
<dbReference type="Gene3D" id="1.10.10.60">
    <property type="entry name" value="Homeodomain-like"/>
    <property type="match status" value="1"/>
</dbReference>
<dbReference type="Pfam" id="PF00249">
    <property type="entry name" value="Myb_DNA-binding"/>
    <property type="match status" value="1"/>
</dbReference>
<gene>
    <name evidence="9" type="ORF">SO694_00143013</name>
</gene>
<keyword evidence="10" id="KW-1185">Reference proteome</keyword>
<feature type="region of interest" description="Disordered" evidence="5">
    <location>
        <begin position="229"/>
        <end position="305"/>
    </location>
</feature>
<keyword evidence="3" id="KW-0804">Transcription</keyword>
<evidence type="ECO:0000256" key="1">
    <source>
        <dbReference type="ARBA" id="ARBA00023015"/>
    </source>
</evidence>
<accession>A0ABR1FPL8</accession>
<sequence length="305" mass="32936">MADAPVQPLSDIGLPTASPPVLAPVAAASPAPTPVRAPSSGTSDGGITKGHWTDREHQLFELGMRRHDRKWDLVAKVVGTRTQAQVRSHAQKHFKKPMKAKLPIEIKCTDGPGEGQWLKFATRTEVVSHYAGQTPTVTKQTLATLLGKGLEYEVRRSPENGGDGTPIEVRPKRPPGQAWSRFKSMDEAAKRYSPPEVEGEKPDPAKRFTVHHISALLNSHFEARYAAREEVDPDAAAEASRDSPAKKRRRKSDAGDEDTPPPLAAPPLLPPAPAPLARRPATLAREAPPLRATAGQGKRAAARSP</sequence>
<feature type="region of interest" description="Disordered" evidence="5">
    <location>
        <begin position="154"/>
        <end position="179"/>
    </location>
</feature>
<dbReference type="InterPro" id="IPR009057">
    <property type="entry name" value="Homeodomain-like_sf"/>
</dbReference>
<evidence type="ECO:0000313" key="9">
    <source>
        <dbReference type="EMBL" id="KAK7235140.1"/>
    </source>
</evidence>
<evidence type="ECO:0000256" key="3">
    <source>
        <dbReference type="ARBA" id="ARBA00023163"/>
    </source>
</evidence>
<feature type="compositionally biased region" description="Pro residues" evidence="5">
    <location>
        <begin position="260"/>
        <end position="274"/>
    </location>
</feature>
<feature type="compositionally biased region" description="Low complexity" evidence="5">
    <location>
        <begin position="275"/>
        <end position="292"/>
    </location>
</feature>
<keyword evidence="2" id="KW-0238">DNA-binding</keyword>
<dbReference type="PROSITE" id="PS50090">
    <property type="entry name" value="MYB_LIKE"/>
    <property type="match status" value="1"/>
</dbReference>
<feature type="domain" description="HTH myb-type" evidence="8">
    <location>
        <begin position="44"/>
        <end position="98"/>
    </location>
</feature>
<feature type="domain" description="Myb-like" evidence="6">
    <location>
        <begin position="44"/>
        <end position="94"/>
    </location>
</feature>
<feature type="compositionally biased region" description="Low complexity" evidence="5">
    <location>
        <begin position="23"/>
        <end position="40"/>
    </location>
</feature>
<comment type="caution">
    <text evidence="9">The sequence shown here is derived from an EMBL/GenBank/DDBJ whole genome shotgun (WGS) entry which is preliminary data.</text>
</comment>
<evidence type="ECO:0000313" key="10">
    <source>
        <dbReference type="Proteomes" id="UP001363151"/>
    </source>
</evidence>
<reference evidence="9 10" key="1">
    <citation type="submission" date="2024-03" db="EMBL/GenBank/DDBJ databases">
        <title>Aureococcus anophagefferens CCMP1851 and Kratosvirus quantuckense: Draft genome of a second virus-susceptible host strain in the model system.</title>
        <authorList>
            <person name="Chase E."/>
            <person name="Truchon A.R."/>
            <person name="Schepens W."/>
            <person name="Wilhelm S.W."/>
        </authorList>
    </citation>
    <scope>NUCLEOTIDE SEQUENCE [LARGE SCALE GENOMIC DNA]</scope>
    <source>
        <strain evidence="9 10">CCMP1851</strain>
    </source>
</reference>
<dbReference type="InterPro" id="IPR017884">
    <property type="entry name" value="SANT_dom"/>
</dbReference>
<keyword evidence="4" id="KW-0539">Nucleus</keyword>
<evidence type="ECO:0000256" key="4">
    <source>
        <dbReference type="ARBA" id="ARBA00023242"/>
    </source>
</evidence>
<feature type="domain" description="SANT" evidence="7">
    <location>
        <begin position="47"/>
        <end position="98"/>
    </location>
</feature>
<evidence type="ECO:0000256" key="2">
    <source>
        <dbReference type="ARBA" id="ARBA00023125"/>
    </source>
</evidence>
<organism evidence="9 10">
    <name type="scientific">Aureococcus anophagefferens</name>
    <name type="common">Harmful bloom alga</name>
    <dbReference type="NCBI Taxonomy" id="44056"/>
    <lineage>
        <taxon>Eukaryota</taxon>
        <taxon>Sar</taxon>
        <taxon>Stramenopiles</taxon>
        <taxon>Ochrophyta</taxon>
        <taxon>Pelagophyceae</taxon>
        <taxon>Pelagomonadales</taxon>
        <taxon>Pelagomonadaceae</taxon>
        <taxon>Aureococcus</taxon>
    </lineage>
</organism>
<dbReference type="PROSITE" id="PS51294">
    <property type="entry name" value="HTH_MYB"/>
    <property type="match status" value="1"/>
</dbReference>
<dbReference type="SUPFAM" id="SSF46689">
    <property type="entry name" value="Homeodomain-like"/>
    <property type="match status" value="1"/>
</dbReference>
<dbReference type="EMBL" id="JBBJCI010000297">
    <property type="protein sequence ID" value="KAK7235140.1"/>
    <property type="molecule type" value="Genomic_DNA"/>
</dbReference>
<evidence type="ECO:0000259" key="7">
    <source>
        <dbReference type="PROSITE" id="PS51293"/>
    </source>
</evidence>